<evidence type="ECO:0000313" key="3">
    <source>
        <dbReference type="Proteomes" id="UP001549749"/>
    </source>
</evidence>
<feature type="signal peptide" evidence="1">
    <location>
        <begin position="1"/>
        <end position="20"/>
    </location>
</feature>
<dbReference type="EMBL" id="JBEXAC010000001">
    <property type="protein sequence ID" value="MET6997195.1"/>
    <property type="molecule type" value="Genomic_DNA"/>
</dbReference>
<accession>A0ABV2T3K6</accession>
<evidence type="ECO:0000313" key="2">
    <source>
        <dbReference type="EMBL" id="MET6997195.1"/>
    </source>
</evidence>
<dbReference type="InterPro" id="IPR025348">
    <property type="entry name" value="DUF4252"/>
</dbReference>
<sequence length="175" mass="19720">MKRSLLILLLLACSSLPLLAQQGSVIDRFFQKYEDDRSFTLVSITPKMFGMFTKLDVNDPDAKSMMSVIQKLKGLRILVKEDTKDGPRLYKEAASALTREFEELMTVRDKDTDVKFMVKENARGNIQELIMLVGGIDQFVAMSLVGDIDLNEVSKIAGSMNIQGMDKLKNVNKKH</sequence>
<protein>
    <submittedName>
        <fullName evidence="2">DUF4252 domain-containing protein</fullName>
    </submittedName>
</protein>
<name>A0ABV2T3K6_9BACT</name>
<evidence type="ECO:0000256" key="1">
    <source>
        <dbReference type="SAM" id="SignalP"/>
    </source>
</evidence>
<proteinExistence type="predicted"/>
<dbReference type="Pfam" id="PF14060">
    <property type="entry name" value="DUF4252"/>
    <property type="match status" value="1"/>
</dbReference>
<organism evidence="2 3">
    <name type="scientific">Chitinophaga defluvii</name>
    <dbReference type="NCBI Taxonomy" id="3163343"/>
    <lineage>
        <taxon>Bacteria</taxon>
        <taxon>Pseudomonadati</taxon>
        <taxon>Bacteroidota</taxon>
        <taxon>Chitinophagia</taxon>
        <taxon>Chitinophagales</taxon>
        <taxon>Chitinophagaceae</taxon>
        <taxon>Chitinophaga</taxon>
    </lineage>
</organism>
<reference evidence="2 3" key="1">
    <citation type="submission" date="2024-06" db="EMBL/GenBank/DDBJ databases">
        <title>Chitinophaga defluvii sp. nov., isolated from municipal sewage.</title>
        <authorList>
            <person name="Zhang L."/>
        </authorList>
    </citation>
    <scope>NUCLEOTIDE SEQUENCE [LARGE SCALE GENOMIC DNA]</scope>
    <source>
        <strain evidence="2 3">H8</strain>
    </source>
</reference>
<keyword evidence="3" id="KW-1185">Reference proteome</keyword>
<comment type="caution">
    <text evidence="2">The sequence shown here is derived from an EMBL/GenBank/DDBJ whole genome shotgun (WGS) entry which is preliminary data.</text>
</comment>
<dbReference type="Proteomes" id="UP001549749">
    <property type="component" value="Unassembled WGS sequence"/>
</dbReference>
<gene>
    <name evidence="2" type="ORF">ABR189_07430</name>
</gene>
<feature type="chain" id="PRO_5045571381" evidence="1">
    <location>
        <begin position="21"/>
        <end position="175"/>
    </location>
</feature>
<keyword evidence="1" id="KW-0732">Signal</keyword>
<dbReference type="RefSeq" id="WP_354659834.1">
    <property type="nucleotide sequence ID" value="NZ_JBEXAC010000001.1"/>
</dbReference>